<dbReference type="Proteomes" id="UP000030762">
    <property type="component" value="Unassembled WGS sequence"/>
</dbReference>
<keyword evidence="2" id="KW-1185">Reference proteome</keyword>
<organism evidence="1 2">
    <name type="scientific">Saprolegnia diclina (strain VS20)</name>
    <dbReference type="NCBI Taxonomy" id="1156394"/>
    <lineage>
        <taxon>Eukaryota</taxon>
        <taxon>Sar</taxon>
        <taxon>Stramenopiles</taxon>
        <taxon>Oomycota</taxon>
        <taxon>Saprolegniomycetes</taxon>
        <taxon>Saprolegniales</taxon>
        <taxon>Saprolegniaceae</taxon>
        <taxon>Saprolegnia</taxon>
    </lineage>
</organism>
<dbReference type="RefSeq" id="XP_008606027.1">
    <property type="nucleotide sequence ID" value="XM_008607805.1"/>
</dbReference>
<name>T0S594_SAPDV</name>
<dbReference type="GeneID" id="19942956"/>
<dbReference type="InterPro" id="IPR036770">
    <property type="entry name" value="Ankyrin_rpt-contain_sf"/>
</dbReference>
<evidence type="ECO:0000313" key="2">
    <source>
        <dbReference type="Proteomes" id="UP000030762"/>
    </source>
</evidence>
<gene>
    <name evidence="1" type="ORF">SDRG_02229</name>
</gene>
<dbReference type="Gene3D" id="1.25.40.20">
    <property type="entry name" value="Ankyrin repeat-containing domain"/>
    <property type="match status" value="1"/>
</dbReference>
<protein>
    <submittedName>
        <fullName evidence="1">Uncharacterized protein</fullName>
    </submittedName>
</protein>
<proteinExistence type="predicted"/>
<dbReference type="PANTHER" id="PTHR46586:SF3">
    <property type="entry name" value="ANKYRIN REPEAT-CONTAINING PROTEIN"/>
    <property type="match status" value="1"/>
</dbReference>
<reference evidence="1 2" key="1">
    <citation type="submission" date="2012-04" db="EMBL/GenBank/DDBJ databases">
        <title>The Genome Sequence of Saprolegnia declina VS20.</title>
        <authorList>
            <consortium name="The Broad Institute Genome Sequencing Platform"/>
            <person name="Russ C."/>
            <person name="Nusbaum C."/>
            <person name="Tyler B."/>
            <person name="van West P."/>
            <person name="Dieguez-Uribeondo J."/>
            <person name="de Bruijn I."/>
            <person name="Tripathy S."/>
            <person name="Jiang R."/>
            <person name="Young S.K."/>
            <person name="Zeng Q."/>
            <person name="Gargeya S."/>
            <person name="Fitzgerald M."/>
            <person name="Haas B."/>
            <person name="Abouelleil A."/>
            <person name="Alvarado L."/>
            <person name="Arachchi H.M."/>
            <person name="Berlin A."/>
            <person name="Chapman S.B."/>
            <person name="Goldberg J."/>
            <person name="Griggs A."/>
            <person name="Gujja S."/>
            <person name="Hansen M."/>
            <person name="Howarth C."/>
            <person name="Imamovic A."/>
            <person name="Larimer J."/>
            <person name="McCowen C."/>
            <person name="Montmayeur A."/>
            <person name="Murphy C."/>
            <person name="Neiman D."/>
            <person name="Pearson M."/>
            <person name="Priest M."/>
            <person name="Roberts A."/>
            <person name="Saif S."/>
            <person name="Shea T."/>
            <person name="Sisk P."/>
            <person name="Sykes S."/>
            <person name="Wortman J."/>
            <person name="Nusbaum C."/>
            <person name="Birren B."/>
        </authorList>
    </citation>
    <scope>NUCLEOTIDE SEQUENCE [LARGE SCALE GENOMIC DNA]</scope>
    <source>
        <strain evidence="1 2">VS20</strain>
    </source>
</reference>
<dbReference type="VEuPathDB" id="FungiDB:SDRG_02229"/>
<dbReference type="InParanoid" id="T0S594"/>
<dbReference type="PANTHER" id="PTHR46586">
    <property type="entry name" value="ANKYRIN REPEAT-CONTAINING PROTEIN"/>
    <property type="match status" value="1"/>
</dbReference>
<dbReference type="Pfam" id="PF12796">
    <property type="entry name" value="Ank_2"/>
    <property type="match status" value="1"/>
</dbReference>
<evidence type="ECO:0000313" key="1">
    <source>
        <dbReference type="EMBL" id="EQC40328.1"/>
    </source>
</evidence>
<dbReference type="InterPro" id="IPR002110">
    <property type="entry name" value="Ankyrin_rpt"/>
</dbReference>
<dbReference type="InterPro" id="IPR052050">
    <property type="entry name" value="SecEffector_AnkRepeat"/>
</dbReference>
<accession>T0S594</accession>
<sequence length="194" mass="21462">MTSALRTVLASHDLWTTIAIFQDGVYEDLGVLRAFLTPDPMRTIERLWYCRQELFSDSLLHELARQGHSAALQWLHVQRPSPPFPTQLVDDVARRGQLAALAFLIGTCGANASPDAINSAVHAGRSDVLTYLLQTCQPSNANAMMFAIAHRHLDCIRLLWSRHPLPPSALLELDIDDDILACLVEASSKASSTY</sequence>
<dbReference type="AlphaFoldDB" id="T0S594"/>
<dbReference type="SUPFAM" id="SSF140860">
    <property type="entry name" value="Pseudo ankyrin repeat-like"/>
    <property type="match status" value="1"/>
</dbReference>
<dbReference type="EMBL" id="JH767136">
    <property type="protein sequence ID" value="EQC40328.1"/>
    <property type="molecule type" value="Genomic_DNA"/>
</dbReference>